<evidence type="ECO:0000313" key="4">
    <source>
        <dbReference type="EMBL" id="KAJ3570565.1"/>
    </source>
</evidence>
<keyword evidence="1" id="KW-0677">Repeat</keyword>
<dbReference type="InterPro" id="IPR029071">
    <property type="entry name" value="Ubiquitin-like_domsf"/>
</dbReference>
<feature type="region of interest" description="Disordered" evidence="2">
    <location>
        <begin position="169"/>
        <end position="208"/>
    </location>
</feature>
<dbReference type="SUPFAM" id="SSF54236">
    <property type="entry name" value="Ubiquitin-like"/>
    <property type="match status" value="1"/>
</dbReference>
<organism evidence="4 5">
    <name type="scientific">Leucocoprinus birnbaumii</name>
    <dbReference type="NCBI Taxonomy" id="56174"/>
    <lineage>
        <taxon>Eukaryota</taxon>
        <taxon>Fungi</taxon>
        <taxon>Dikarya</taxon>
        <taxon>Basidiomycota</taxon>
        <taxon>Agaricomycotina</taxon>
        <taxon>Agaricomycetes</taxon>
        <taxon>Agaricomycetidae</taxon>
        <taxon>Agaricales</taxon>
        <taxon>Agaricineae</taxon>
        <taxon>Agaricaceae</taxon>
        <taxon>Leucocoprinus</taxon>
    </lineage>
</organism>
<dbReference type="InterPro" id="IPR000626">
    <property type="entry name" value="Ubiquitin-like_dom"/>
</dbReference>
<gene>
    <name evidence="4" type="ORF">NP233_g4316</name>
</gene>
<sequence length="984" mass="110008">MAAQAEIAFAQTFLHTLSTQPVTYANDYRQPLENSLKRVPIFPVQLPPPPKRQHVEGSGSGSAPSQITLTFKSLKPPASYTLTVSPTDTISTIKSQLATTYDTAPPADAQRLLVKGKALADAKLLKEYNVQNGDTVNLMLKPGTTWDPSKPKEKVEEKVETKEILQPKPVPAVPGLSVTGEGAAAAATSGKRTRHSRTPSIVLSPSPSSDVLGAAPEKDILLTLDSETTAAPVETLTTYHATVADPAFWEKLLAFVRNEFTAEADALHAWEDFLRASKGSLTASEIAKIRDRVGIIGMAGANNIIINGGQFHNNGAFGPTGIDILLEASTPEALFDAQERDYAPSCFPGTREQYISDITTWSTANGNLDLTSLPLFWMRGPAGVGKSALAQTCAERLKDAGYLGAAFFFSINGRAKDHTRFFPTISHQLSTILPGYREIVDRKVLNDKTLVRKTMSSQFRSLILEPLLELRGQGGTQRKVILVDGLDECQSKDAQMEIIKLIASSVRTGLTQLRWAIFSRDESHITSMFTSPDISSLCYFVSLPISRSVDKEIELYLRGGFDNILRRRNLLHLSPAWPSDENMQKLINAAAGFFAHPAVLLRFIDDHSYSGFEETLEAVLNFIDKPTTEIASPFPELDRLYTLVLQRIPKDILPSVQLLLADMLHFRYDDNPWHISLVFNSLALSETVFRGIRDSLQAVIAFFHAPPAIEQALSDGARILRQQPPSKTGFSPEGRLRNFYSVFKFYHKSFYDFLADPSRSSTFCSITPEMSRRLFDRFIQQHHHLASNYIIQGSRLVTAPNSSRPLSFPCGEENADAYMKFKTFHNLSELLSYDSWLSPRNRAHVPLHELAGLDYRKQLVAQIMGYSDWVPKARLVGDRVFGKGSFLVMIEELTKAQVIRAFDSHFGTSHATPTFGTLSRQIPQNKFVGQYNFGHGDKSVFWYWEFDVEKQYFHEFRTMNYEEAMNIYKTEKFRMWESSWDAPS</sequence>
<comment type="caution">
    <text evidence="4">The sequence shown here is derived from an EMBL/GenBank/DDBJ whole genome shotgun (WGS) entry which is preliminary data.</text>
</comment>
<feature type="region of interest" description="Disordered" evidence="2">
    <location>
        <begin position="46"/>
        <end position="66"/>
    </location>
</feature>
<evidence type="ECO:0000259" key="3">
    <source>
        <dbReference type="PROSITE" id="PS50053"/>
    </source>
</evidence>
<reference evidence="4" key="1">
    <citation type="submission" date="2022-07" db="EMBL/GenBank/DDBJ databases">
        <title>Genome Sequence of Leucocoprinus birnbaumii.</title>
        <authorList>
            <person name="Buettner E."/>
        </authorList>
    </citation>
    <scope>NUCLEOTIDE SEQUENCE</scope>
    <source>
        <strain evidence="4">VT141</strain>
    </source>
</reference>
<proteinExistence type="predicted"/>
<feature type="domain" description="Ubiquitin-like" evidence="3">
    <location>
        <begin position="67"/>
        <end position="141"/>
    </location>
</feature>
<dbReference type="PANTHER" id="PTHR10039:SF14">
    <property type="entry name" value="NACHT DOMAIN-CONTAINING PROTEIN"/>
    <property type="match status" value="1"/>
</dbReference>
<dbReference type="Gene3D" id="3.10.20.90">
    <property type="entry name" value="Phosphatidylinositol 3-kinase Catalytic Subunit, Chain A, domain 1"/>
    <property type="match status" value="1"/>
</dbReference>
<accession>A0AAD5VXM0</accession>
<evidence type="ECO:0000256" key="2">
    <source>
        <dbReference type="SAM" id="MobiDB-lite"/>
    </source>
</evidence>
<dbReference type="PANTHER" id="PTHR10039">
    <property type="entry name" value="AMELOGENIN"/>
    <property type="match status" value="1"/>
</dbReference>
<dbReference type="Proteomes" id="UP001213000">
    <property type="component" value="Unassembled WGS sequence"/>
</dbReference>
<feature type="compositionally biased region" description="Polar residues" evidence="2">
    <location>
        <begin position="198"/>
        <end position="208"/>
    </location>
</feature>
<dbReference type="Pfam" id="PF24883">
    <property type="entry name" value="NPHP3_N"/>
    <property type="match status" value="1"/>
</dbReference>
<dbReference type="EMBL" id="JANIEX010000231">
    <property type="protein sequence ID" value="KAJ3570565.1"/>
    <property type="molecule type" value="Genomic_DNA"/>
</dbReference>
<name>A0AAD5VXM0_9AGAR</name>
<evidence type="ECO:0000313" key="5">
    <source>
        <dbReference type="Proteomes" id="UP001213000"/>
    </source>
</evidence>
<evidence type="ECO:0000256" key="1">
    <source>
        <dbReference type="ARBA" id="ARBA00022737"/>
    </source>
</evidence>
<dbReference type="Pfam" id="PF00240">
    <property type="entry name" value="ubiquitin"/>
    <property type="match status" value="1"/>
</dbReference>
<dbReference type="AlphaFoldDB" id="A0AAD5VXM0"/>
<dbReference type="InterPro" id="IPR027417">
    <property type="entry name" value="P-loop_NTPase"/>
</dbReference>
<dbReference type="InterPro" id="IPR056884">
    <property type="entry name" value="NPHP3-like_N"/>
</dbReference>
<keyword evidence="5" id="KW-1185">Reference proteome</keyword>
<protein>
    <recommendedName>
        <fullName evidence="3">Ubiquitin-like domain-containing protein</fullName>
    </recommendedName>
</protein>
<dbReference type="Gene3D" id="3.40.50.300">
    <property type="entry name" value="P-loop containing nucleotide triphosphate hydrolases"/>
    <property type="match status" value="1"/>
</dbReference>
<dbReference type="SMART" id="SM00213">
    <property type="entry name" value="UBQ"/>
    <property type="match status" value="1"/>
</dbReference>
<dbReference type="PROSITE" id="PS50053">
    <property type="entry name" value="UBIQUITIN_2"/>
    <property type="match status" value="1"/>
</dbReference>
<dbReference type="SUPFAM" id="SSF52540">
    <property type="entry name" value="P-loop containing nucleoside triphosphate hydrolases"/>
    <property type="match status" value="1"/>
</dbReference>
<dbReference type="CDD" id="cd17039">
    <property type="entry name" value="Ubl_ubiquitin_like"/>
    <property type="match status" value="1"/>
</dbReference>